<protein>
    <submittedName>
        <fullName evidence="7">Oxygen-insensitive NADPH nitroreductase</fullName>
    </submittedName>
</protein>
<dbReference type="GO" id="GO:0016491">
    <property type="term" value="F:oxidoreductase activity"/>
    <property type="evidence" value="ECO:0007669"/>
    <property type="project" value="UniProtKB-UniRule"/>
</dbReference>
<evidence type="ECO:0000313" key="8">
    <source>
        <dbReference type="Proteomes" id="UP000234950"/>
    </source>
</evidence>
<dbReference type="RefSeq" id="WP_101650437.1">
    <property type="nucleotide sequence ID" value="NZ_PGVE01000082.1"/>
</dbReference>
<dbReference type="Gene3D" id="3.40.109.10">
    <property type="entry name" value="NADH Oxidase"/>
    <property type="match status" value="1"/>
</dbReference>
<name>A0A2N5H978_9BACI</name>
<evidence type="ECO:0000259" key="6">
    <source>
        <dbReference type="Pfam" id="PF00881"/>
    </source>
</evidence>
<dbReference type="PIRSF" id="PIRSF005426">
    <property type="entry name" value="Frp"/>
    <property type="match status" value="1"/>
</dbReference>
<feature type="domain" description="Nitroreductase" evidence="6">
    <location>
        <begin position="8"/>
        <end position="165"/>
    </location>
</feature>
<dbReference type="Pfam" id="PF00881">
    <property type="entry name" value="Nitroreductase"/>
    <property type="match status" value="1"/>
</dbReference>
<dbReference type="InterPro" id="IPR029479">
    <property type="entry name" value="Nitroreductase"/>
</dbReference>
<organism evidence="7 8">
    <name type="scientific">Neobacillus cucumis</name>
    <dbReference type="NCBI Taxonomy" id="1740721"/>
    <lineage>
        <taxon>Bacteria</taxon>
        <taxon>Bacillati</taxon>
        <taxon>Bacillota</taxon>
        <taxon>Bacilli</taxon>
        <taxon>Bacillales</taxon>
        <taxon>Bacillaceae</taxon>
        <taxon>Neobacillus</taxon>
    </lineage>
</organism>
<keyword evidence="3 5" id="KW-0288">FMN</keyword>
<evidence type="ECO:0000256" key="4">
    <source>
        <dbReference type="ARBA" id="ARBA00023002"/>
    </source>
</evidence>
<reference evidence="7 8" key="1">
    <citation type="submission" date="2017-11" db="EMBL/GenBank/DDBJ databases">
        <title>Comparitive Functional Genomics of Dry Heat Resistant strains isolated from the Viking Spacecraft.</title>
        <authorList>
            <person name="Seuylemezian A."/>
            <person name="Cooper K."/>
            <person name="Vaishampayan P."/>
        </authorList>
    </citation>
    <scope>NUCLEOTIDE SEQUENCE [LARGE SCALE GENOMIC DNA]</scope>
    <source>
        <strain evidence="7 8">V32-6</strain>
    </source>
</reference>
<dbReference type="Proteomes" id="UP000234950">
    <property type="component" value="Unassembled WGS sequence"/>
</dbReference>
<gene>
    <name evidence="7" type="ORF">CVD27_21775</name>
</gene>
<keyword evidence="2 5" id="KW-0285">Flavoprotein</keyword>
<dbReference type="PANTHER" id="PTHR43425:SF3">
    <property type="entry name" value="NADPH-DEPENDENT OXIDOREDUCTASE"/>
    <property type="match status" value="1"/>
</dbReference>
<dbReference type="CDD" id="cd02146">
    <property type="entry name" value="NfsA-like"/>
    <property type="match status" value="1"/>
</dbReference>
<keyword evidence="5" id="KW-0521">NADP</keyword>
<dbReference type="NCBIfam" id="NF008033">
    <property type="entry name" value="PRK10765.1"/>
    <property type="match status" value="1"/>
</dbReference>
<evidence type="ECO:0000256" key="2">
    <source>
        <dbReference type="ARBA" id="ARBA00022630"/>
    </source>
</evidence>
<comment type="similarity">
    <text evidence="1 5">Belongs to the flavin oxidoreductase frp family.</text>
</comment>
<evidence type="ECO:0000256" key="3">
    <source>
        <dbReference type="ARBA" id="ARBA00022643"/>
    </source>
</evidence>
<accession>A0A2N5H978</accession>
<dbReference type="EMBL" id="PGVE01000082">
    <property type="protein sequence ID" value="PLS02068.1"/>
    <property type="molecule type" value="Genomic_DNA"/>
</dbReference>
<evidence type="ECO:0000313" key="7">
    <source>
        <dbReference type="EMBL" id="PLS02068.1"/>
    </source>
</evidence>
<sequence length="249" mass="28694">MNDVITTILNHRSIRHFEDKPLTDEQIETIVACAQAAATSSFIQAYSIIGVKDKEKKKRLAELTGNQEYVEKNGHFFVFCADLYRHTIMGEKQQKNVTPSLESTEKFMVALIDTSLAAQNAAIAAESLGLGICYIGGIRNNLEMVKELLNIPDRVIPLFGLAVGYPSHITDKKPRLPLEHVYHEDEYEQDMDLYYSQLDKYDQLISNYYDARTNGQRKDRWSEQIVSMLSKQTRMYMKEFIQKNKLDIR</sequence>
<dbReference type="InterPro" id="IPR000415">
    <property type="entry name" value="Nitroreductase-like"/>
</dbReference>
<dbReference type="AlphaFoldDB" id="A0A2N5H978"/>
<keyword evidence="4 5" id="KW-0560">Oxidoreductase</keyword>
<evidence type="ECO:0000256" key="5">
    <source>
        <dbReference type="PIRNR" id="PIRNR005426"/>
    </source>
</evidence>
<evidence type="ECO:0000256" key="1">
    <source>
        <dbReference type="ARBA" id="ARBA00008366"/>
    </source>
</evidence>
<dbReference type="InterPro" id="IPR016446">
    <property type="entry name" value="Flavin_OxRdtase_Frp"/>
</dbReference>
<comment type="caution">
    <text evidence="7">The sequence shown here is derived from an EMBL/GenBank/DDBJ whole genome shotgun (WGS) entry which is preliminary data.</text>
</comment>
<keyword evidence="8" id="KW-1185">Reference proteome</keyword>
<dbReference type="PANTHER" id="PTHR43425">
    <property type="entry name" value="OXYGEN-INSENSITIVE NADPH NITROREDUCTASE"/>
    <property type="match status" value="1"/>
</dbReference>
<dbReference type="OrthoDB" id="9775805at2"/>
<dbReference type="SUPFAM" id="SSF55469">
    <property type="entry name" value="FMN-dependent nitroreductase-like"/>
    <property type="match status" value="1"/>
</dbReference>
<proteinExistence type="inferred from homology"/>